<dbReference type="AlphaFoldDB" id="A0A180GW49"/>
<feature type="non-terminal residue" evidence="2">
    <location>
        <position position="1"/>
    </location>
</feature>
<accession>A0A180GW49</accession>
<sequence length="109" mass="12261">VSQVGLYSRPKKACYFCPNFETFGSSGQTPRSWNRLCARTVLGGLRGEPHHRCTATAHPPPPTHHQIEHHRQIPPAQRRIDPGNRKDSMRDPQSIKTTAQLASTGKQQR</sequence>
<name>A0A180GW49_PUCT1</name>
<evidence type="ECO:0000313" key="3">
    <source>
        <dbReference type="EnsemblFungi" id="PTTG_26237-t43_1-p1"/>
    </source>
</evidence>
<reference evidence="3 4" key="3">
    <citation type="journal article" date="2017" name="G3 (Bethesda)">
        <title>Comparative analysis highlights variable genome content of wheat rusts and divergence of the mating loci.</title>
        <authorList>
            <person name="Cuomo C.A."/>
            <person name="Bakkeren G."/>
            <person name="Khalil H.B."/>
            <person name="Panwar V."/>
            <person name="Joly D."/>
            <person name="Linning R."/>
            <person name="Sakthikumar S."/>
            <person name="Song X."/>
            <person name="Adiconis X."/>
            <person name="Fan L."/>
            <person name="Goldberg J.M."/>
            <person name="Levin J.Z."/>
            <person name="Young S."/>
            <person name="Zeng Q."/>
            <person name="Anikster Y."/>
            <person name="Bruce M."/>
            <person name="Wang M."/>
            <person name="Yin C."/>
            <person name="McCallum B."/>
            <person name="Szabo L.J."/>
            <person name="Hulbert S."/>
            <person name="Chen X."/>
            <person name="Fellers J.P."/>
        </authorList>
    </citation>
    <scope>NUCLEOTIDE SEQUENCE</scope>
    <source>
        <strain evidence="3">isolate 1-1 / race 1 (BBBD)</strain>
        <strain evidence="4">Isolate 1-1 / race 1 (BBBD)</strain>
    </source>
</reference>
<reference evidence="2" key="2">
    <citation type="submission" date="2016-05" db="EMBL/GenBank/DDBJ databases">
        <title>Comparative analysis highlights variable genome content of wheat rusts and divergence of the mating loci.</title>
        <authorList>
            <person name="Cuomo C.A."/>
            <person name="Bakkeren G."/>
            <person name="Szabo L."/>
            <person name="Khalil H."/>
            <person name="Joly D."/>
            <person name="Goldberg J."/>
            <person name="Young S."/>
            <person name="Zeng Q."/>
            <person name="Fellers J."/>
        </authorList>
    </citation>
    <scope>NUCLEOTIDE SEQUENCE [LARGE SCALE GENOMIC DNA]</scope>
    <source>
        <strain evidence="2">1-1 BBBD Race 1</strain>
    </source>
</reference>
<keyword evidence="4" id="KW-1185">Reference proteome</keyword>
<proteinExistence type="predicted"/>
<evidence type="ECO:0000313" key="2">
    <source>
        <dbReference type="EMBL" id="OAV96751.1"/>
    </source>
</evidence>
<dbReference type="VEuPathDB" id="FungiDB:PTTG_26237"/>
<dbReference type="Proteomes" id="UP000005240">
    <property type="component" value="Unassembled WGS sequence"/>
</dbReference>
<dbReference type="EMBL" id="ADAS02000017">
    <property type="protein sequence ID" value="OAV96751.1"/>
    <property type="molecule type" value="Genomic_DNA"/>
</dbReference>
<feature type="region of interest" description="Disordered" evidence="1">
    <location>
        <begin position="47"/>
        <end position="109"/>
    </location>
</feature>
<evidence type="ECO:0000256" key="1">
    <source>
        <dbReference type="SAM" id="MobiDB-lite"/>
    </source>
</evidence>
<feature type="compositionally biased region" description="Basic and acidic residues" evidence="1">
    <location>
        <begin position="78"/>
        <end position="90"/>
    </location>
</feature>
<gene>
    <name evidence="2" type="ORF">PTTG_26237</name>
</gene>
<evidence type="ECO:0000313" key="4">
    <source>
        <dbReference type="Proteomes" id="UP000005240"/>
    </source>
</evidence>
<dbReference type="EnsemblFungi" id="PTTG_26237-t43_1">
    <property type="protein sequence ID" value="PTTG_26237-t43_1-p1"/>
    <property type="gene ID" value="PTTG_26237"/>
</dbReference>
<organism evidence="2">
    <name type="scientific">Puccinia triticina (isolate 1-1 / race 1 (BBBD))</name>
    <name type="common">Brown leaf rust fungus</name>
    <dbReference type="NCBI Taxonomy" id="630390"/>
    <lineage>
        <taxon>Eukaryota</taxon>
        <taxon>Fungi</taxon>
        <taxon>Dikarya</taxon>
        <taxon>Basidiomycota</taxon>
        <taxon>Pucciniomycotina</taxon>
        <taxon>Pucciniomycetes</taxon>
        <taxon>Pucciniales</taxon>
        <taxon>Pucciniaceae</taxon>
        <taxon>Puccinia</taxon>
    </lineage>
</organism>
<reference evidence="3" key="4">
    <citation type="submission" date="2025-05" db="UniProtKB">
        <authorList>
            <consortium name="EnsemblFungi"/>
        </authorList>
    </citation>
    <scope>IDENTIFICATION</scope>
    <source>
        <strain evidence="3">isolate 1-1 / race 1 (BBBD)</strain>
    </source>
</reference>
<protein>
    <submittedName>
        <fullName evidence="2 3">Uncharacterized protein</fullName>
    </submittedName>
</protein>
<reference evidence="2" key="1">
    <citation type="submission" date="2009-11" db="EMBL/GenBank/DDBJ databases">
        <authorList>
            <consortium name="The Broad Institute Genome Sequencing Platform"/>
            <person name="Ward D."/>
            <person name="Feldgarden M."/>
            <person name="Earl A."/>
            <person name="Young S.K."/>
            <person name="Zeng Q."/>
            <person name="Koehrsen M."/>
            <person name="Alvarado L."/>
            <person name="Berlin A."/>
            <person name="Bochicchio J."/>
            <person name="Borenstein D."/>
            <person name="Chapman S.B."/>
            <person name="Chen Z."/>
            <person name="Engels R."/>
            <person name="Freedman E."/>
            <person name="Gellesch M."/>
            <person name="Goldberg J."/>
            <person name="Griggs A."/>
            <person name="Gujja S."/>
            <person name="Heilman E."/>
            <person name="Heiman D."/>
            <person name="Hepburn T."/>
            <person name="Howarth C."/>
            <person name="Jen D."/>
            <person name="Larson L."/>
            <person name="Lewis B."/>
            <person name="Mehta T."/>
            <person name="Park D."/>
            <person name="Pearson M."/>
            <person name="Roberts A."/>
            <person name="Saif S."/>
            <person name="Shea T."/>
            <person name="Shenoy N."/>
            <person name="Sisk P."/>
            <person name="Stolte C."/>
            <person name="Sykes S."/>
            <person name="Thomson T."/>
            <person name="Walk T."/>
            <person name="White J."/>
            <person name="Yandava C."/>
            <person name="Izard J."/>
            <person name="Baranova O.V."/>
            <person name="Blanton J.M."/>
            <person name="Tanner A.C."/>
            <person name="Dewhirst F.E."/>
            <person name="Haas B."/>
            <person name="Nusbaum C."/>
            <person name="Birren B."/>
        </authorList>
    </citation>
    <scope>NUCLEOTIDE SEQUENCE [LARGE SCALE GENOMIC DNA]</scope>
    <source>
        <strain evidence="2">1-1 BBBD Race 1</strain>
    </source>
</reference>
<feature type="compositionally biased region" description="Polar residues" evidence="1">
    <location>
        <begin position="94"/>
        <end position="109"/>
    </location>
</feature>